<dbReference type="Gene3D" id="3.10.20.90">
    <property type="entry name" value="Phosphatidylinositol 3-kinase Catalytic Subunit, Chain A, domain 1"/>
    <property type="match status" value="1"/>
</dbReference>
<dbReference type="InterPro" id="IPR029071">
    <property type="entry name" value="Ubiquitin-like_domsf"/>
</dbReference>
<evidence type="ECO:0000256" key="4">
    <source>
        <dbReference type="ARBA" id="ARBA00023288"/>
    </source>
</evidence>
<reference evidence="7 8" key="2">
    <citation type="journal article" date="2022" name="Mol. Biol. Evol.">
        <title>Comparative Genomics Reveals Insights into the Divergent Evolution of Astigmatic Mites and Household Pest Adaptations.</title>
        <authorList>
            <person name="Xiong Q."/>
            <person name="Wan A.T."/>
            <person name="Liu X."/>
            <person name="Fung C.S."/>
            <person name="Xiao X."/>
            <person name="Malainual N."/>
            <person name="Hou J."/>
            <person name="Wang L."/>
            <person name="Wang M."/>
            <person name="Yang K.Y."/>
            <person name="Cui Y."/>
            <person name="Leung E.L."/>
            <person name="Nong W."/>
            <person name="Shin S.K."/>
            <person name="Au S.W."/>
            <person name="Jeong K.Y."/>
            <person name="Chew F.T."/>
            <person name="Hui J.H."/>
            <person name="Leung T.F."/>
            <person name="Tungtrongchitr A."/>
            <person name="Zhong N."/>
            <person name="Liu Z."/>
            <person name="Tsui S.K."/>
        </authorList>
    </citation>
    <scope>NUCLEOTIDE SEQUENCE [LARGE SCALE GENOMIC DNA]</scope>
    <source>
        <strain evidence="7">Derp</strain>
    </source>
</reference>
<comment type="caution">
    <text evidence="7">The sequence shown here is derived from an EMBL/GenBank/DDBJ whole genome shotgun (WGS) entry which is preliminary data.</text>
</comment>
<feature type="transmembrane region" description="Helical" evidence="6">
    <location>
        <begin position="159"/>
        <end position="183"/>
    </location>
</feature>
<evidence type="ECO:0000256" key="2">
    <source>
        <dbReference type="ARBA" id="ARBA00007293"/>
    </source>
</evidence>
<organism evidence="7 8">
    <name type="scientific">Dermatophagoides pteronyssinus</name>
    <name type="common">European house dust mite</name>
    <dbReference type="NCBI Taxonomy" id="6956"/>
    <lineage>
        <taxon>Eukaryota</taxon>
        <taxon>Metazoa</taxon>
        <taxon>Ecdysozoa</taxon>
        <taxon>Arthropoda</taxon>
        <taxon>Chelicerata</taxon>
        <taxon>Arachnida</taxon>
        <taxon>Acari</taxon>
        <taxon>Acariformes</taxon>
        <taxon>Sarcoptiformes</taxon>
        <taxon>Astigmata</taxon>
        <taxon>Psoroptidia</taxon>
        <taxon>Analgoidea</taxon>
        <taxon>Pyroglyphidae</taxon>
        <taxon>Dermatophagoidinae</taxon>
        <taxon>Dermatophagoides</taxon>
    </lineage>
</organism>
<evidence type="ECO:0000256" key="5">
    <source>
        <dbReference type="RuleBase" id="RU004384"/>
    </source>
</evidence>
<keyword evidence="3 6" id="KW-0472">Membrane</keyword>
<evidence type="ECO:0000313" key="7">
    <source>
        <dbReference type="EMBL" id="KAH9417030.1"/>
    </source>
</evidence>
<evidence type="ECO:0000256" key="3">
    <source>
        <dbReference type="ARBA" id="ARBA00023136"/>
    </source>
</evidence>
<keyword evidence="5" id="KW-0072">Autophagy</keyword>
<keyword evidence="6" id="KW-1133">Transmembrane helix</keyword>
<protein>
    <submittedName>
        <fullName evidence="7">Uncharacterized protein</fullName>
    </submittedName>
</protein>
<gene>
    <name evidence="7" type="ORF">DERP_011759</name>
</gene>
<accession>A0ABQ8J3T0</accession>
<evidence type="ECO:0000256" key="6">
    <source>
        <dbReference type="SAM" id="Phobius"/>
    </source>
</evidence>
<dbReference type="Proteomes" id="UP000887458">
    <property type="component" value="Unassembled WGS sequence"/>
</dbReference>
<proteinExistence type="inferred from homology"/>
<dbReference type="EMBL" id="NJHN03000083">
    <property type="protein sequence ID" value="KAH9417030.1"/>
    <property type="molecule type" value="Genomic_DNA"/>
</dbReference>
<dbReference type="Pfam" id="PF02991">
    <property type="entry name" value="ATG8"/>
    <property type="match status" value="1"/>
</dbReference>
<dbReference type="InterPro" id="IPR004241">
    <property type="entry name" value="Atg8-like"/>
</dbReference>
<comment type="similarity">
    <text evidence="2 5">Belongs to the ATG8 family.</text>
</comment>
<reference evidence="7 8" key="1">
    <citation type="journal article" date="2018" name="J. Allergy Clin. Immunol.">
        <title>High-quality assembly of Dermatophagoides pteronyssinus genome and transcriptome reveals a wide range of novel allergens.</title>
        <authorList>
            <person name="Liu X.Y."/>
            <person name="Yang K.Y."/>
            <person name="Wang M.Q."/>
            <person name="Kwok J.S."/>
            <person name="Zeng X."/>
            <person name="Yang Z."/>
            <person name="Xiao X.J."/>
            <person name="Lau C.P."/>
            <person name="Li Y."/>
            <person name="Huang Z.M."/>
            <person name="Ba J.G."/>
            <person name="Yim A.K."/>
            <person name="Ouyang C.Y."/>
            <person name="Ngai S.M."/>
            <person name="Chan T.F."/>
            <person name="Leung E.L."/>
            <person name="Liu L."/>
            <person name="Liu Z.G."/>
            <person name="Tsui S.K."/>
        </authorList>
    </citation>
    <scope>NUCLEOTIDE SEQUENCE [LARGE SCALE GENOMIC DNA]</scope>
    <source>
        <strain evidence="7">Derp</strain>
    </source>
</reference>
<name>A0ABQ8J3T0_DERPT</name>
<keyword evidence="4" id="KW-0449">Lipoprotein</keyword>
<dbReference type="SUPFAM" id="SSF54236">
    <property type="entry name" value="Ubiquitin-like"/>
    <property type="match status" value="1"/>
</dbReference>
<keyword evidence="6" id="KW-0812">Transmembrane</keyword>
<keyword evidence="8" id="KW-1185">Reference proteome</keyword>
<evidence type="ECO:0000256" key="1">
    <source>
        <dbReference type="ARBA" id="ARBA00004370"/>
    </source>
</evidence>
<evidence type="ECO:0000313" key="8">
    <source>
        <dbReference type="Proteomes" id="UP000887458"/>
    </source>
</evidence>
<sequence>MSWHKQRRQQLCKNIFRHFPGRVPVIVEKLDTNIMLLMNKQQQQQNSIRKIFNFNGKKFVNSSSLIDDKTTTTTTTNRKKRFKFLVPYDCSVGQFQWILRNKIDLITTTSSSSNRAIYLIVKRTLPHASSTTATSNLSISGEYISDGYLPKTVERNQKIVINVMACILSIASICASLAPFHLFGPIKRY</sequence>
<comment type="subcellular location">
    <subcellularLocation>
        <location evidence="1">Membrane</location>
    </subcellularLocation>
</comment>
<dbReference type="PANTHER" id="PTHR10969">
    <property type="entry name" value="MICROTUBULE-ASSOCIATED PROTEINS 1A/1B LIGHT CHAIN 3-RELATED"/>
    <property type="match status" value="1"/>
</dbReference>